<dbReference type="Proteomes" id="UP000237662">
    <property type="component" value="Unassembled WGS sequence"/>
</dbReference>
<gene>
    <name evidence="2" type="ORF">CLV84_0420</name>
</gene>
<protein>
    <submittedName>
        <fullName evidence="2">CRP-like cAMP-binding protein</fullName>
    </submittedName>
</protein>
<evidence type="ECO:0000313" key="3">
    <source>
        <dbReference type="Proteomes" id="UP000237662"/>
    </source>
</evidence>
<evidence type="ECO:0000259" key="1">
    <source>
        <dbReference type="PROSITE" id="PS50042"/>
    </source>
</evidence>
<evidence type="ECO:0000313" key="2">
    <source>
        <dbReference type="EMBL" id="PPK87478.1"/>
    </source>
</evidence>
<organism evidence="2 3">
    <name type="scientific">Neolewinella xylanilytica</name>
    <dbReference type="NCBI Taxonomy" id="1514080"/>
    <lineage>
        <taxon>Bacteria</taxon>
        <taxon>Pseudomonadati</taxon>
        <taxon>Bacteroidota</taxon>
        <taxon>Saprospiria</taxon>
        <taxon>Saprospirales</taxon>
        <taxon>Lewinellaceae</taxon>
        <taxon>Neolewinella</taxon>
    </lineage>
</organism>
<dbReference type="InterPro" id="IPR000595">
    <property type="entry name" value="cNMP-bd_dom"/>
</dbReference>
<dbReference type="AlphaFoldDB" id="A0A2S6I7M5"/>
<dbReference type="InterPro" id="IPR014710">
    <property type="entry name" value="RmlC-like_jellyroll"/>
</dbReference>
<reference evidence="2 3" key="1">
    <citation type="submission" date="2018-02" db="EMBL/GenBank/DDBJ databases">
        <title>Genomic Encyclopedia of Archaeal and Bacterial Type Strains, Phase II (KMG-II): from individual species to whole genera.</title>
        <authorList>
            <person name="Goeker M."/>
        </authorList>
    </citation>
    <scope>NUCLEOTIDE SEQUENCE [LARGE SCALE GENOMIC DNA]</scope>
    <source>
        <strain evidence="2 3">DSM 29526</strain>
    </source>
</reference>
<proteinExistence type="predicted"/>
<dbReference type="Gene3D" id="2.60.120.10">
    <property type="entry name" value="Jelly Rolls"/>
    <property type="match status" value="1"/>
</dbReference>
<dbReference type="InterPro" id="IPR018490">
    <property type="entry name" value="cNMP-bd_dom_sf"/>
</dbReference>
<feature type="domain" description="Cyclic nucleotide-binding" evidence="1">
    <location>
        <begin position="20"/>
        <end position="118"/>
    </location>
</feature>
<dbReference type="PROSITE" id="PS50042">
    <property type="entry name" value="CNMP_BINDING_3"/>
    <property type="match status" value="1"/>
</dbReference>
<dbReference type="EMBL" id="PTJC01000005">
    <property type="protein sequence ID" value="PPK87478.1"/>
    <property type="molecule type" value="Genomic_DNA"/>
</dbReference>
<dbReference type="CDD" id="cd00038">
    <property type="entry name" value="CAP_ED"/>
    <property type="match status" value="1"/>
</dbReference>
<comment type="caution">
    <text evidence="2">The sequence shown here is derived from an EMBL/GenBank/DDBJ whole genome shotgun (WGS) entry which is preliminary data.</text>
</comment>
<name>A0A2S6I7M5_9BACT</name>
<keyword evidence="3" id="KW-1185">Reference proteome</keyword>
<dbReference type="RefSeq" id="WP_211295137.1">
    <property type="nucleotide sequence ID" value="NZ_PTJC01000005.1"/>
</dbReference>
<dbReference type="SUPFAM" id="SSF51206">
    <property type="entry name" value="cAMP-binding domain-like"/>
    <property type="match status" value="1"/>
</dbReference>
<sequence>MPHPPILHHFAAFIRSRVAIGDEELKAVLSAFTGLSIKKGAKLLRRGQVANQYYYIGTGGLRLYYGEFDEQHTSWVFFQDEFFAEISSLQPRLPTRFHIEAVEDTELLAIDRETMDALYRRYPAWQEFGRKVWEEMCIRQVDQNLAYQTLSARQMYEQLLRHPDFVQKIPVKQLASILGITPNALSRIRKEMR</sequence>
<accession>A0A2S6I7M5</accession>
<dbReference type="Pfam" id="PF00027">
    <property type="entry name" value="cNMP_binding"/>
    <property type="match status" value="1"/>
</dbReference>